<sequence length="141" mass="15686">MATWQEFERQAPELAKAVRHRFDRDKHKLLATVRKDGAPRITGIETVFEDGQLRVGSMADSWKSRDLKRDPRFALHSTSSDQTMTDGDARISGTMALHSSSDDADTFTADITEAVTITVEGNELVIVSWHEGKGVSRAVRT</sequence>
<organism evidence="3 4">
    <name type="scientific">Lentzea tibetensis</name>
    <dbReference type="NCBI Taxonomy" id="2591470"/>
    <lineage>
        <taxon>Bacteria</taxon>
        <taxon>Bacillati</taxon>
        <taxon>Actinomycetota</taxon>
        <taxon>Actinomycetes</taxon>
        <taxon>Pseudonocardiales</taxon>
        <taxon>Pseudonocardiaceae</taxon>
        <taxon>Lentzea</taxon>
    </lineage>
</organism>
<dbReference type="RefSeq" id="WP_146350181.1">
    <property type="nucleotide sequence ID" value="NZ_VOBR01000004.1"/>
</dbReference>
<dbReference type="GO" id="GO:0070967">
    <property type="term" value="F:coenzyme F420 binding"/>
    <property type="evidence" value="ECO:0007669"/>
    <property type="project" value="TreeGrafter"/>
</dbReference>
<evidence type="ECO:0000313" key="4">
    <source>
        <dbReference type="Proteomes" id="UP000316639"/>
    </source>
</evidence>
<dbReference type="PANTHER" id="PTHR35176:SF6">
    <property type="entry name" value="HEME OXYGENASE HI_0854-RELATED"/>
    <property type="match status" value="1"/>
</dbReference>
<dbReference type="OrthoDB" id="5115613at2"/>
<dbReference type="Gene3D" id="2.30.110.10">
    <property type="entry name" value="Electron Transport, Fmn-binding Protein, Chain A"/>
    <property type="match status" value="1"/>
</dbReference>
<protein>
    <submittedName>
        <fullName evidence="3">Pyridoxamine 5'-phosphate oxidase family protein</fullName>
    </submittedName>
</protein>
<evidence type="ECO:0000256" key="1">
    <source>
        <dbReference type="ARBA" id="ARBA00023002"/>
    </source>
</evidence>
<keyword evidence="4" id="KW-1185">Reference proteome</keyword>
<dbReference type="SUPFAM" id="SSF50475">
    <property type="entry name" value="FMN-binding split barrel"/>
    <property type="match status" value="1"/>
</dbReference>
<dbReference type="GO" id="GO:0005829">
    <property type="term" value="C:cytosol"/>
    <property type="evidence" value="ECO:0007669"/>
    <property type="project" value="TreeGrafter"/>
</dbReference>
<evidence type="ECO:0000313" key="3">
    <source>
        <dbReference type="EMBL" id="TWP52928.1"/>
    </source>
</evidence>
<feature type="domain" description="Pyridoxamine 5'-phosphate oxidase N-terminal" evidence="2">
    <location>
        <begin position="17"/>
        <end position="113"/>
    </location>
</feature>
<proteinExistence type="predicted"/>
<comment type="caution">
    <text evidence="3">The sequence shown here is derived from an EMBL/GenBank/DDBJ whole genome shotgun (WGS) entry which is preliminary data.</text>
</comment>
<dbReference type="GO" id="GO:0016627">
    <property type="term" value="F:oxidoreductase activity, acting on the CH-CH group of donors"/>
    <property type="evidence" value="ECO:0007669"/>
    <property type="project" value="TreeGrafter"/>
</dbReference>
<dbReference type="AlphaFoldDB" id="A0A563EZH7"/>
<gene>
    <name evidence="3" type="ORF">FKR81_07400</name>
</gene>
<dbReference type="Proteomes" id="UP000316639">
    <property type="component" value="Unassembled WGS sequence"/>
</dbReference>
<evidence type="ECO:0000259" key="2">
    <source>
        <dbReference type="Pfam" id="PF01243"/>
    </source>
</evidence>
<dbReference type="InterPro" id="IPR052019">
    <property type="entry name" value="F420H2_bilvrd_red/Heme_oxyg"/>
</dbReference>
<accession>A0A563EZH7</accession>
<keyword evidence="1" id="KW-0560">Oxidoreductase</keyword>
<dbReference type="PANTHER" id="PTHR35176">
    <property type="entry name" value="HEME OXYGENASE HI_0854-RELATED"/>
    <property type="match status" value="1"/>
</dbReference>
<dbReference type="EMBL" id="VOBR01000004">
    <property type="protein sequence ID" value="TWP52928.1"/>
    <property type="molecule type" value="Genomic_DNA"/>
</dbReference>
<name>A0A563EZH7_9PSEU</name>
<dbReference type="InterPro" id="IPR012349">
    <property type="entry name" value="Split_barrel_FMN-bd"/>
</dbReference>
<dbReference type="InterPro" id="IPR011576">
    <property type="entry name" value="Pyridox_Oxase_N"/>
</dbReference>
<dbReference type="Pfam" id="PF01243">
    <property type="entry name" value="PNPOx_N"/>
    <property type="match status" value="1"/>
</dbReference>
<reference evidence="3 4" key="1">
    <citation type="submission" date="2019-07" db="EMBL/GenBank/DDBJ databases">
        <title>Lentzea xizangensis sp. nov., isolated from Qinghai-Tibetan Plateau Soils.</title>
        <authorList>
            <person name="Huang J."/>
        </authorList>
    </citation>
    <scope>NUCLEOTIDE SEQUENCE [LARGE SCALE GENOMIC DNA]</scope>
    <source>
        <strain evidence="3 4">FXJ1.1311</strain>
    </source>
</reference>